<dbReference type="PANTHER" id="PTHR37866:SF1">
    <property type="entry name" value="PRE T-CELL ANTIGEN RECEPTOR ALPHA"/>
    <property type="match status" value="1"/>
</dbReference>
<dbReference type="Gene3D" id="2.60.40.10">
    <property type="entry name" value="Immunoglobulins"/>
    <property type="match status" value="1"/>
</dbReference>
<dbReference type="AlphaFoldDB" id="A0AA40HWT0"/>
<keyword evidence="1" id="KW-0732">Signal</keyword>
<keyword evidence="3" id="KW-1185">Reference proteome</keyword>
<reference evidence="2" key="1">
    <citation type="submission" date="2023-06" db="EMBL/GenBank/DDBJ databases">
        <title>Reference genome for the Northern bat (Eptesicus nilssonii), a most northern bat species.</title>
        <authorList>
            <person name="Laine V.N."/>
            <person name="Pulliainen A.T."/>
            <person name="Lilley T.M."/>
        </authorList>
    </citation>
    <scope>NUCLEOTIDE SEQUENCE</scope>
    <source>
        <strain evidence="2">BLF_Eptnil</strain>
        <tissue evidence="2">Kidney</tissue>
    </source>
</reference>
<dbReference type="InterPro" id="IPR013783">
    <property type="entry name" value="Ig-like_fold"/>
</dbReference>
<organism evidence="2 3">
    <name type="scientific">Cnephaeus nilssonii</name>
    <name type="common">Northern bat</name>
    <name type="synonym">Eptesicus nilssonii</name>
    <dbReference type="NCBI Taxonomy" id="3371016"/>
    <lineage>
        <taxon>Eukaryota</taxon>
        <taxon>Metazoa</taxon>
        <taxon>Chordata</taxon>
        <taxon>Craniata</taxon>
        <taxon>Vertebrata</taxon>
        <taxon>Euteleostomi</taxon>
        <taxon>Mammalia</taxon>
        <taxon>Eutheria</taxon>
        <taxon>Laurasiatheria</taxon>
        <taxon>Chiroptera</taxon>
        <taxon>Yangochiroptera</taxon>
        <taxon>Vespertilionidae</taxon>
        <taxon>Cnephaeus</taxon>
    </lineage>
</organism>
<sequence length="156" mass="16067">MAGAWLLLLLALGCPALPTGVGGTPFPSLAPPITMQVDGKQQVLVVCLVLDAAPPGLESPSGSPLATAAPWTPSPTALPRLQTAPGLAWPSSPCPRRSWHPGKPWSVTPGLGLGIIARAHSPYSCQERLPQRGPASGNLLGVSTGGQDRRCCWDLA</sequence>
<comment type="caution">
    <text evidence="2">The sequence shown here is derived from an EMBL/GenBank/DDBJ whole genome shotgun (WGS) entry which is preliminary data.</text>
</comment>
<evidence type="ECO:0000256" key="1">
    <source>
        <dbReference type="SAM" id="SignalP"/>
    </source>
</evidence>
<evidence type="ECO:0000313" key="3">
    <source>
        <dbReference type="Proteomes" id="UP001177744"/>
    </source>
</evidence>
<protein>
    <submittedName>
        <fullName evidence="2">Uncharacterized protein</fullName>
    </submittedName>
</protein>
<name>A0AA40HWT0_CNENI</name>
<dbReference type="GO" id="GO:0070244">
    <property type="term" value="P:negative regulation of thymocyte apoptotic process"/>
    <property type="evidence" value="ECO:0007669"/>
    <property type="project" value="TreeGrafter"/>
</dbReference>
<proteinExistence type="predicted"/>
<feature type="signal peptide" evidence="1">
    <location>
        <begin position="1"/>
        <end position="23"/>
    </location>
</feature>
<dbReference type="Pfam" id="PF15028">
    <property type="entry name" value="PTCRA"/>
    <property type="match status" value="1"/>
</dbReference>
<dbReference type="EMBL" id="JAULJE010000010">
    <property type="protein sequence ID" value="KAK1338390.1"/>
    <property type="molecule type" value="Genomic_DNA"/>
</dbReference>
<feature type="chain" id="PRO_5041326168" evidence="1">
    <location>
        <begin position="24"/>
        <end position="156"/>
    </location>
</feature>
<evidence type="ECO:0000313" key="2">
    <source>
        <dbReference type="EMBL" id="KAK1338390.1"/>
    </source>
</evidence>
<accession>A0AA40HWT0</accession>
<dbReference type="InterPro" id="IPR027834">
    <property type="entry name" value="PTCRA"/>
</dbReference>
<dbReference type="Proteomes" id="UP001177744">
    <property type="component" value="Unassembled WGS sequence"/>
</dbReference>
<dbReference type="PANTHER" id="PTHR37866">
    <property type="entry name" value="PRE T-CELL ANTIGEN RECEPTOR ALPHA"/>
    <property type="match status" value="1"/>
</dbReference>
<gene>
    <name evidence="2" type="ORF">QTO34_001506</name>
</gene>